<organism evidence="1 2">
    <name type="scientific">Noviherbaspirillum saxi</name>
    <dbReference type="NCBI Taxonomy" id="2320863"/>
    <lineage>
        <taxon>Bacteria</taxon>
        <taxon>Pseudomonadati</taxon>
        <taxon>Pseudomonadota</taxon>
        <taxon>Betaproteobacteria</taxon>
        <taxon>Burkholderiales</taxon>
        <taxon>Oxalobacteraceae</taxon>
        <taxon>Noviherbaspirillum</taxon>
    </lineage>
</organism>
<dbReference type="Gene3D" id="3.30.1330.110">
    <property type="entry name" value="BB2672"/>
    <property type="match status" value="1"/>
</dbReference>
<keyword evidence="2" id="KW-1185">Reference proteome</keyword>
<dbReference type="OrthoDB" id="9803312at2"/>
<proteinExistence type="predicted"/>
<dbReference type="InterPro" id="IPR035936">
    <property type="entry name" value="BB2672"/>
</dbReference>
<accession>A0A3A3G3M5</accession>
<dbReference type="EMBL" id="QYUO01000002">
    <property type="protein sequence ID" value="RJF96016.1"/>
    <property type="molecule type" value="Genomic_DNA"/>
</dbReference>
<dbReference type="InterPro" id="IPR009569">
    <property type="entry name" value="AA_synth_put"/>
</dbReference>
<evidence type="ECO:0000313" key="1">
    <source>
        <dbReference type="EMBL" id="RJF96016.1"/>
    </source>
</evidence>
<dbReference type="SUPFAM" id="SSF160519">
    <property type="entry name" value="BB2672-like"/>
    <property type="match status" value="1"/>
</dbReference>
<dbReference type="Pfam" id="PF06684">
    <property type="entry name" value="AA_synth"/>
    <property type="match status" value="1"/>
</dbReference>
<dbReference type="AlphaFoldDB" id="A0A3A3G3M5"/>
<sequence>MIEIRRVFWHVEDIFHESGPVAAVPLRRGYIAGVLTNLYAGHYEPDILPMMEQLNPVGVRLAHELLAHLDVPAERIEGYGKGALIGSAGELEHGALWHVPGGYAMRELLGWKGNAADYAAGKGSTKGQPGNGLAIVPSTKKVAAPGATLDVPMTHINAAYVRSHFDAIEVRVPGSPRADELVVILAMSTGPRVHARVGGLKAEEIARWDGLR</sequence>
<comment type="caution">
    <text evidence="1">The sequence shown here is derived from an EMBL/GenBank/DDBJ whole genome shotgun (WGS) entry which is preliminary data.</text>
</comment>
<gene>
    <name evidence="1" type="ORF">D3871_21975</name>
</gene>
<dbReference type="Proteomes" id="UP000265955">
    <property type="component" value="Unassembled WGS sequence"/>
</dbReference>
<reference evidence="2" key="1">
    <citation type="submission" date="2018-09" db="EMBL/GenBank/DDBJ databases">
        <authorList>
            <person name="Zhu H."/>
        </authorList>
    </citation>
    <scope>NUCLEOTIDE SEQUENCE [LARGE SCALE GENOMIC DNA]</scope>
    <source>
        <strain evidence="2">K1R23-30</strain>
    </source>
</reference>
<name>A0A3A3G3M5_9BURK</name>
<protein>
    <submittedName>
        <fullName evidence="1">Amino acid synthesis family protein</fullName>
    </submittedName>
</protein>
<evidence type="ECO:0000313" key="2">
    <source>
        <dbReference type="Proteomes" id="UP000265955"/>
    </source>
</evidence>
<dbReference type="RefSeq" id="WP_119771163.1">
    <property type="nucleotide sequence ID" value="NZ_QYUO01000002.1"/>
</dbReference>